<proteinExistence type="predicted"/>
<evidence type="ECO:0000313" key="3">
    <source>
        <dbReference type="Proteomes" id="UP001270362"/>
    </source>
</evidence>
<protein>
    <submittedName>
        <fullName evidence="2">Uncharacterized protein</fullName>
    </submittedName>
</protein>
<feature type="compositionally biased region" description="Low complexity" evidence="1">
    <location>
        <begin position="674"/>
        <end position="687"/>
    </location>
</feature>
<feature type="region of interest" description="Disordered" evidence="1">
    <location>
        <begin position="498"/>
        <end position="632"/>
    </location>
</feature>
<feature type="compositionally biased region" description="Basic and acidic residues" evidence="1">
    <location>
        <begin position="444"/>
        <end position="458"/>
    </location>
</feature>
<keyword evidence="3" id="KW-1185">Reference proteome</keyword>
<dbReference type="AlphaFoldDB" id="A0AAE0XHB5"/>
<feature type="region of interest" description="Disordered" evidence="1">
    <location>
        <begin position="387"/>
        <end position="411"/>
    </location>
</feature>
<feature type="compositionally biased region" description="Low complexity" evidence="1">
    <location>
        <begin position="467"/>
        <end position="481"/>
    </location>
</feature>
<sequence>MSQRPKFAATLPSPDIAISRPRIVPPSEGPSSQQPEPADRAASPDDQSIVQKALKACFQQRNTELRQWLELNIPDKTDEEFLAMLPKPEYDERWTLDDERRLVQEWGNHVLKVALRKKINVIDAFTASVKEEYALWRVSITFLNCLPTNIISDRRYGMMYESRFKINRQGSDLDGNLTQATRALWTQWFCKLLSKLTLHPAWEGNYRLYRTAIQYTVISATDDSRPWDCDVRGVDSVFLHAFSKAARETDGRRTFSSIHKTILGNLEKDYGNLGQTSWWSKLFKSIEDQTRKARRKVRQNGLSRVVNGVHRDKPYLVHSTDLAILEEAMRVADQVYGGNPPFTPEAWVRTVKAFTGGHKHVVNKELFENGMDAVWLNYLRMSRRSEDAETRAQRRNAPNNANSHHGDDDDVESVADLVDLAGFDEDDDSEDVPLMQLKAQKGMAADKGKAVDRGKSIDRTQQPGPGPSSSTTTATAHAAPHNPVAGPRIFRQTSQLRLPGTSAPSSSAFPAVRGFTPINSRQPAHPSYYGDDEYDGGDDEEDNLPTRPSLPRSHPAGDNITPTTTTTSTGKKIHRGFLPSIQQTQKRAAEDSGSDLAEDTTRPQKRLALPPTASGEYRDRRSAPRPAFSIPTAPMLNARLDVLAAVATQTSPVPTRPRPTLGTLSLPAPPPSNPAATPATRPANRAAQPEPVVYDIMSDIEEEPETNAPPHVDLILGPKTSVARRRRSK</sequence>
<evidence type="ECO:0000256" key="1">
    <source>
        <dbReference type="SAM" id="MobiDB-lite"/>
    </source>
</evidence>
<feature type="region of interest" description="Disordered" evidence="1">
    <location>
        <begin position="438"/>
        <end position="486"/>
    </location>
</feature>
<name>A0AAE0XHB5_9PEZI</name>
<accession>A0AAE0XHB5</accession>
<comment type="caution">
    <text evidence="2">The sequence shown here is derived from an EMBL/GenBank/DDBJ whole genome shotgun (WGS) entry which is preliminary data.</text>
</comment>
<organism evidence="2 3">
    <name type="scientific">Podospora appendiculata</name>
    <dbReference type="NCBI Taxonomy" id="314037"/>
    <lineage>
        <taxon>Eukaryota</taxon>
        <taxon>Fungi</taxon>
        <taxon>Dikarya</taxon>
        <taxon>Ascomycota</taxon>
        <taxon>Pezizomycotina</taxon>
        <taxon>Sordariomycetes</taxon>
        <taxon>Sordariomycetidae</taxon>
        <taxon>Sordariales</taxon>
        <taxon>Podosporaceae</taxon>
        <taxon>Podospora</taxon>
    </lineage>
</organism>
<dbReference type="Proteomes" id="UP001270362">
    <property type="component" value="Unassembled WGS sequence"/>
</dbReference>
<feature type="region of interest" description="Disordered" evidence="1">
    <location>
        <begin position="703"/>
        <end position="729"/>
    </location>
</feature>
<reference evidence="2" key="1">
    <citation type="journal article" date="2023" name="Mol. Phylogenet. Evol.">
        <title>Genome-scale phylogeny and comparative genomics of the fungal order Sordariales.</title>
        <authorList>
            <person name="Hensen N."/>
            <person name="Bonometti L."/>
            <person name="Westerberg I."/>
            <person name="Brannstrom I.O."/>
            <person name="Guillou S."/>
            <person name="Cros-Aarteil S."/>
            <person name="Calhoun S."/>
            <person name="Haridas S."/>
            <person name="Kuo A."/>
            <person name="Mondo S."/>
            <person name="Pangilinan J."/>
            <person name="Riley R."/>
            <person name="LaButti K."/>
            <person name="Andreopoulos B."/>
            <person name="Lipzen A."/>
            <person name="Chen C."/>
            <person name="Yan M."/>
            <person name="Daum C."/>
            <person name="Ng V."/>
            <person name="Clum A."/>
            <person name="Steindorff A."/>
            <person name="Ohm R.A."/>
            <person name="Martin F."/>
            <person name="Silar P."/>
            <person name="Natvig D.O."/>
            <person name="Lalanne C."/>
            <person name="Gautier V."/>
            <person name="Ament-Velasquez S.L."/>
            <person name="Kruys A."/>
            <person name="Hutchinson M.I."/>
            <person name="Powell A.J."/>
            <person name="Barry K."/>
            <person name="Miller A.N."/>
            <person name="Grigoriev I.V."/>
            <person name="Debuchy R."/>
            <person name="Gladieux P."/>
            <person name="Hiltunen Thoren M."/>
            <person name="Johannesson H."/>
        </authorList>
    </citation>
    <scope>NUCLEOTIDE SEQUENCE</scope>
    <source>
        <strain evidence="2">CBS 314.62</strain>
    </source>
</reference>
<feature type="region of interest" description="Disordered" evidence="1">
    <location>
        <begin position="1"/>
        <end position="46"/>
    </location>
</feature>
<feature type="compositionally biased region" description="Polar residues" evidence="1">
    <location>
        <begin position="498"/>
        <end position="508"/>
    </location>
</feature>
<feature type="compositionally biased region" description="Acidic residues" evidence="1">
    <location>
        <begin position="530"/>
        <end position="543"/>
    </location>
</feature>
<dbReference type="EMBL" id="JAULSO010000001">
    <property type="protein sequence ID" value="KAK3693464.1"/>
    <property type="molecule type" value="Genomic_DNA"/>
</dbReference>
<evidence type="ECO:0000313" key="2">
    <source>
        <dbReference type="EMBL" id="KAK3693464.1"/>
    </source>
</evidence>
<reference evidence="2" key="2">
    <citation type="submission" date="2023-06" db="EMBL/GenBank/DDBJ databases">
        <authorList>
            <consortium name="Lawrence Berkeley National Laboratory"/>
            <person name="Haridas S."/>
            <person name="Hensen N."/>
            <person name="Bonometti L."/>
            <person name="Westerberg I."/>
            <person name="Brannstrom I.O."/>
            <person name="Guillou S."/>
            <person name="Cros-Aarteil S."/>
            <person name="Calhoun S."/>
            <person name="Kuo A."/>
            <person name="Mondo S."/>
            <person name="Pangilinan J."/>
            <person name="Riley R."/>
            <person name="Labutti K."/>
            <person name="Andreopoulos B."/>
            <person name="Lipzen A."/>
            <person name="Chen C."/>
            <person name="Yanf M."/>
            <person name="Daum C."/>
            <person name="Ng V."/>
            <person name="Clum A."/>
            <person name="Steindorff A."/>
            <person name="Ohm R."/>
            <person name="Martin F."/>
            <person name="Silar P."/>
            <person name="Natvig D."/>
            <person name="Lalanne C."/>
            <person name="Gautier V."/>
            <person name="Ament-Velasquez S.L."/>
            <person name="Kruys A."/>
            <person name="Hutchinson M.I."/>
            <person name="Powell A.J."/>
            <person name="Barry K."/>
            <person name="Miller A.N."/>
            <person name="Grigoriev I.V."/>
            <person name="Debuchy R."/>
            <person name="Gladieux P."/>
            <person name="Thoren M.H."/>
            <person name="Johannesson H."/>
        </authorList>
    </citation>
    <scope>NUCLEOTIDE SEQUENCE</scope>
    <source>
        <strain evidence="2">CBS 314.62</strain>
    </source>
</reference>
<gene>
    <name evidence="2" type="ORF">B0T22DRAFT_436644</name>
</gene>
<feature type="region of interest" description="Disordered" evidence="1">
    <location>
        <begin position="648"/>
        <end position="689"/>
    </location>
</feature>